<sequence length="73" mass="8250">MTEYGVILFHTTSSVMRAEKLLTKADHTVKLIPTPRQFSSDCGIALRFEWSQCEQVRSVLDAASVEIDSVHRL</sequence>
<dbReference type="InterPro" id="IPR021778">
    <property type="entry name" value="Se/S_carrier-like"/>
</dbReference>
<dbReference type="AlphaFoldDB" id="A0A6V8PLX5"/>
<evidence type="ECO:0000259" key="1">
    <source>
        <dbReference type="Pfam" id="PF11823"/>
    </source>
</evidence>
<dbReference type="Proteomes" id="UP000568877">
    <property type="component" value="Unassembled WGS sequence"/>
</dbReference>
<dbReference type="Pfam" id="PF11823">
    <property type="entry name" value="Se_S_carrier"/>
    <property type="match status" value="1"/>
</dbReference>
<evidence type="ECO:0000313" key="2">
    <source>
        <dbReference type="EMBL" id="GFP32744.1"/>
    </source>
</evidence>
<protein>
    <recommendedName>
        <fullName evidence="1">Putative Se/S carrier protein-like domain-containing protein</fullName>
    </recommendedName>
</protein>
<evidence type="ECO:0000313" key="3">
    <source>
        <dbReference type="Proteomes" id="UP000568877"/>
    </source>
</evidence>
<gene>
    <name evidence="2" type="ORF">HKBW3S42_01050</name>
</gene>
<reference evidence="2 3" key="1">
    <citation type="journal article" date="2020" name="Front. Microbiol.">
        <title>Single-cell genomics of novel Actinobacteria with the Wood-Ljungdahl pathway discovered in a serpentinizing system.</title>
        <authorList>
            <person name="Merino N."/>
            <person name="Kawai M."/>
            <person name="Boyd E.S."/>
            <person name="Colman D.R."/>
            <person name="McGlynn S.E."/>
            <person name="Nealson K.H."/>
            <person name="Kurokawa K."/>
            <person name="Hongoh Y."/>
        </authorList>
    </citation>
    <scope>NUCLEOTIDE SEQUENCE [LARGE SCALE GENOMIC DNA]</scope>
    <source>
        <strain evidence="2 3">S42</strain>
    </source>
</reference>
<proteinExistence type="predicted"/>
<feature type="domain" description="Putative Se/S carrier protein-like" evidence="1">
    <location>
        <begin position="4"/>
        <end position="72"/>
    </location>
</feature>
<dbReference type="EMBL" id="BLSA01000143">
    <property type="protein sequence ID" value="GFP32744.1"/>
    <property type="molecule type" value="Genomic_DNA"/>
</dbReference>
<organism evidence="2 3">
    <name type="scientific">Candidatus Hakubella thermalkaliphila</name>
    <dbReference type="NCBI Taxonomy" id="2754717"/>
    <lineage>
        <taxon>Bacteria</taxon>
        <taxon>Bacillati</taxon>
        <taxon>Actinomycetota</taxon>
        <taxon>Actinomycetota incertae sedis</taxon>
        <taxon>Candidatus Hakubellales</taxon>
        <taxon>Candidatus Hakubellaceae</taxon>
        <taxon>Candidatus Hakubella</taxon>
    </lineage>
</organism>
<accession>A0A6V8PLX5</accession>
<name>A0A6V8PLX5_9ACTN</name>
<comment type="caution">
    <text evidence="2">The sequence shown here is derived from an EMBL/GenBank/DDBJ whole genome shotgun (WGS) entry which is preliminary data.</text>
</comment>